<proteinExistence type="predicted"/>
<name>A0A1F8GI47_9BACT</name>
<dbReference type="EMBL" id="MGKJ01000005">
    <property type="protein sequence ID" value="OGN25064.1"/>
    <property type="molecule type" value="Genomic_DNA"/>
</dbReference>
<dbReference type="STRING" id="1802695.A3A13_00420"/>
<organism evidence="1 2">
    <name type="scientific">Candidatus Yanofskybacteria bacterium RIFCSPLOWO2_01_FULL_43_22</name>
    <dbReference type="NCBI Taxonomy" id="1802695"/>
    <lineage>
        <taxon>Bacteria</taxon>
        <taxon>Candidatus Yanofskyibacteriota</taxon>
    </lineage>
</organism>
<protein>
    <submittedName>
        <fullName evidence="1">Uncharacterized protein</fullName>
    </submittedName>
</protein>
<dbReference type="AlphaFoldDB" id="A0A1F8GI47"/>
<evidence type="ECO:0000313" key="1">
    <source>
        <dbReference type="EMBL" id="OGN25064.1"/>
    </source>
</evidence>
<reference evidence="1 2" key="1">
    <citation type="journal article" date="2016" name="Nat. Commun.">
        <title>Thousands of microbial genomes shed light on interconnected biogeochemical processes in an aquifer system.</title>
        <authorList>
            <person name="Anantharaman K."/>
            <person name="Brown C.T."/>
            <person name="Hug L.A."/>
            <person name="Sharon I."/>
            <person name="Castelle C.J."/>
            <person name="Probst A.J."/>
            <person name="Thomas B.C."/>
            <person name="Singh A."/>
            <person name="Wilkins M.J."/>
            <person name="Karaoz U."/>
            <person name="Brodie E.L."/>
            <person name="Williams K.H."/>
            <person name="Hubbard S.S."/>
            <person name="Banfield J.F."/>
        </authorList>
    </citation>
    <scope>NUCLEOTIDE SEQUENCE [LARGE SCALE GENOMIC DNA]</scope>
</reference>
<dbReference type="Proteomes" id="UP000178911">
    <property type="component" value="Unassembled WGS sequence"/>
</dbReference>
<gene>
    <name evidence="1" type="ORF">A3A13_00420</name>
</gene>
<evidence type="ECO:0000313" key="2">
    <source>
        <dbReference type="Proteomes" id="UP000178911"/>
    </source>
</evidence>
<accession>A0A1F8GI47</accession>
<comment type="caution">
    <text evidence="1">The sequence shown here is derived from an EMBL/GenBank/DDBJ whole genome shotgun (WGS) entry which is preliminary data.</text>
</comment>
<sequence>MKIMKQETKICQNCKQKFTIDPDDFGFYEKIKVPPPTFCPECRLRRRFLHTNETVLYKRKCDFSGKEIFSMYAADAPFPVYETDVWYSDAWDPYEYGMDYDPNRPFFEQFLELQNKVPRISLVRQGTAVNSPYAHRVTDPKNSYMVFRCSYPENCLYVYNGKYTKDCCDAAWIFDSELCYECVNVEKCYNVKFSQECKDSRDSAFLYACRNCSNCVGCVNLVNQQYCIWNKKYTKEEYFEKLKGLKLNTRAGLEKTAKEFKEFRKKFPVKAVASIKGEKVSGNWFSNCKNVLKSFDCVEVKDGKYLFMVFAAEDCMDYYEWGNKAEQIYESENSGINIARLYFCNQCWMGSHDLWYCNSCQGSRNCFGCFGLKKGEYSILNKKYKKEEYEKLKSEIIEQMKKIPYVDGRGMEYRFGENFPETFSDFAYNETAAYYHLPKPKEEALAKGYRWKDREKKNYETTIKSSDLPETIAEVDDSILNEIIECAEKDDPNSVGAYRITQNELNFYRRMDLPLPRVCFDIRHMRRLAKRPPLKIIKRNCSQCDTEVETVYTEDYAPIIYCESCYQKEVY</sequence>